<evidence type="ECO:0000313" key="2">
    <source>
        <dbReference type="Proteomes" id="UP000321337"/>
    </source>
</evidence>
<proteinExistence type="predicted"/>
<dbReference type="Gene3D" id="3.40.50.150">
    <property type="entry name" value="Vaccinia Virus protein VP39"/>
    <property type="match status" value="1"/>
</dbReference>
<dbReference type="Proteomes" id="UP000321337">
    <property type="component" value="Unassembled WGS sequence"/>
</dbReference>
<dbReference type="EMBL" id="BKAD01000001">
    <property type="protein sequence ID" value="GEP28976.1"/>
    <property type="molecule type" value="Genomic_DNA"/>
</dbReference>
<comment type="caution">
    <text evidence="1">The sequence shown here is derived from an EMBL/GenBank/DDBJ whole genome shotgun (WGS) entry which is preliminary data.</text>
</comment>
<accession>A0A512L3C9</accession>
<name>A0A512L3C9_9PROT</name>
<dbReference type="InterPro" id="IPR029063">
    <property type="entry name" value="SAM-dependent_MTases_sf"/>
</dbReference>
<evidence type="ECO:0000313" key="1">
    <source>
        <dbReference type="EMBL" id="GEP28976.1"/>
    </source>
</evidence>
<sequence length="194" mass="21892">MMRHDFHTIANWVKPGSKVLDLGCGDGSLLKFLQDTRQARGYGVELTDANILAGVKNGINIIQNDLESGLSVFESGSFDHVILSQTLQAMRHTEAILREMLRVGREGIVTFPNFGYWKNRLQVLRGNMPVSDDIPYQWYDTPNVHLCTMHDFEALCIKLGFHIRERVVMTAGTPVRFLPNLAGSLAVYRFGRVQ</sequence>
<organism evidence="1 2">
    <name type="scientific">Sulfuriferula plumbiphila</name>
    <dbReference type="NCBI Taxonomy" id="171865"/>
    <lineage>
        <taxon>Bacteria</taxon>
        <taxon>Pseudomonadati</taxon>
        <taxon>Pseudomonadota</taxon>
        <taxon>Betaproteobacteria</taxon>
        <taxon>Nitrosomonadales</taxon>
        <taxon>Sulfuricellaceae</taxon>
        <taxon>Sulfuriferula</taxon>
    </lineage>
</organism>
<dbReference type="CDD" id="cd02440">
    <property type="entry name" value="AdoMet_MTases"/>
    <property type="match status" value="1"/>
</dbReference>
<dbReference type="OrthoDB" id="9792690at2"/>
<dbReference type="RefSeq" id="WP_147069698.1">
    <property type="nucleotide sequence ID" value="NZ_AP021884.1"/>
</dbReference>
<dbReference type="NCBIfam" id="TIGR02081">
    <property type="entry name" value="metW"/>
    <property type="match status" value="1"/>
</dbReference>
<reference evidence="1 2" key="1">
    <citation type="submission" date="2019-07" db="EMBL/GenBank/DDBJ databases">
        <title>Whole genome shotgun sequence of Thiobacillus plumbophilus NBRC 107929.</title>
        <authorList>
            <person name="Hosoyama A."/>
            <person name="Uohara A."/>
            <person name="Ohji S."/>
            <person name="Ichikawa N."/>
        </authorList>
    </citation>
    <scope>NUCLEOTIDE SEQUENCE [LARGE SCALE GENOMIC DNA]</scope>
    <source>
        <strain evidence="1 2">NBRC 107929</strain>
    </source>
</reference>
<keyword evidence="2" id="KW-1185">Reference proteome</keyword>
<dbReference type="SUPFAM" id="SSF53335">
    <property type="entry name" value="S-adenosyl-L-methionine-dependent methyltransferases"/>
    <property type="match status" value="1"/>
</dbReference>
<dbReference type="InterPro" id="IPR010743">
    <property type="entry name" value="Methionine_synth_MetW"/>
</dbReference>
<protein>
    <submittedName>
        <fullName evidence="1">Methionine biosynthesis protein MetW</fullName>
    </submittedName>
</protein>
<dbReference type="Pfam" id="PF07021">
    <property type="entry name" value="MetW"/>
    <property type="match status" value="1"/>
</dbReference>
<gene>
    <name evidence="1" type="ORF">TPL01_01140</name>
</gene>
<dbReference type="AlphaFoldDB" id="A0A512L3C9"/>